<feature type="region of interest" description="Disordered" evidence="1">
    <location>
        <begin position="114"/>
        <end position="159"/>
    </location>
</feature>
<dbReference type="Proteomes" id="UP001497497">
    <property type="component" value="Unassembled WGS sequence"/>
</dbReference>
<comment type="caution">
    <text evidence="2">The sequence shown here is derived from an EMBL/GenBank/DDBJ whole genome shotgun (WGS) entry which is preliminary data.</text>
</comment>
<evidence type="ECO:0000313" key="2">
    <source>
        <dbReference type="EMBL" id="CAL1534131.1"/>
    </source>
</evidence>
<feature type="region of interest" description="Disordered" evidence="1">
    <location>
        <begin position="82"/>
        <end position="102"/>
    </location>
</feature>
<dbReference type="EMBL" id="CAXITT010000162">
    <property type="protein sequence ID" value="CAL1534131.1"/>
    <property type="molecule type" value="Genomic_DNA"/>
</dbReference>
<evidence type="ECO:0000313" key="3">
    <source>
        <dbReference type="Proteomes" id="UP001497497"/>
    </source>
</evidence>
<feature type="compositionally biased region" description="Polar residues" evidence="1">
    <location>
        <begin position="114"/>
        <end position="134"/>
    </location>
</feature>
<dbReference type="AlphaFoldDB" id="A0AAV2HP68"/>
<evidence type="ECO:0000256" key="1">
    <source>
        <dbReference type="SAM" id="MobiDB-lite"/>
    </source>
</evidence>
<organism evidence="2 3">
    <name type="scientific">Lymnaea stagnalis</name>
    <name type="common">Great pond snail</name>
    <name type="synonym">Helix stagnalis</name>
    <dbReference type="NCBI Taxonomy" id="6523"/>
    <lineage>
        <taxon>Eukaryota</taxon>
        <taxon>Metazoa</taxon>
        <taxon>Spiralia</taxon>
        <taxon>Lophotrochozoa</taxon>
        <taxon>Mollusca</taxon>
        <taxon>Gastropoda</taxon>
        <taxon>Heterobranchia</taxon>
        <taxon>Euthyneura</taxon>
        <taxon>Panpulmonata</taxon>
        <taxon>Hygrophila</taxon>
        <taxon>Lymnaeoidea</taxon>
        <taxon>Lymnaeidae</taxon>
        <taxon>Lymnaea</taxon>
    </lineage>
</organism>
<keyword evidence="3" id="KW-1185">Reference proteome</keyword>
<feature type="compositionally biased region" description="Basic and acidic residues" evidence="1">
    <location>
        <begin position="135"/>
        <end position="145"/>
    </location>
</feature>
<name>A0AAV2HP68_LYMST</name>
<sequence length="159" mass="17168">MPLETNSGGGKKFLYSSPGKSQVTENVIFPVSTKASNSPRGLSVDLDRVWSIRNVGLNSVGRTVTPEPAGLKHETIGRNAPVGFYSRHGGMSGRTGSPLNGAYPSLLSGPKWSSSGHNFSQTSHFNSKPQTPASRSEKQWNDSNHHRQKQGPGDDVYDF</sequence>
<reference evidence="2 3" key="1">
    <citation type="submission" date="2024-04" db="EMBL/GenBank/DDBJ databases">
        <authorList>
            <consortium name="Genoscope - CEA"/>
            <person name="William W."/>
        </authorList>
    </citation>
    <scope>NUCLEOTIDE SEQUENCE [LARGE SCALE GENOMIC DNA]</scope>
</reference>
<gene>
    <name evidence="2" type="ORF">GSLYS_00008091001</name>
</gene>
<protein>
    <submittedName>
        <fullName evidence="2">Uncharacterized protein</fullName>
    </submittedName>
</protein>
<accession>A0AAV2HP68</accession>
<proteinExistence type="predicted"/>